<proteinExistence type="predicted"/>
<feature type="compositionally biased region" description="Low complexity" evidence="1">
    <location>
        <begin position="486"/>
        <end position="499"/>
    </location>
</feature>
<feature type="region of interest" description="Disordered" evidence="1">
    <location>
        <begin position="354"/>
        <end position="374"/>
    </location>
</feature>
<sequence length="583" mass="62766">MPTYATLISDKAGLDAFVPLSRNVDLEAGKPSDPTAPNSDDPPLTFIVNLVVQGHDDDAKHVEPQQHDLEPATLTNSAKAEEVHATEPISAVQSSLAVDVQSTEASLSSVVDQAESQSSATPVEVTCPPGLQETQPQPSMGAIEKAPEIAIPSVAVDPAPVNNAPSVDPNVPNVPEPDPFIPDAIFSISLDIFKSHNPALYSLDDTQPLDTFIPDSLFPAELRVHDPYHLTYAYPLVRVQHLQDAPVRYVRIFPKPSSTATDADVSTPDGGRVAHLYLHRDNRLGVGNHSTVFRAPLELRLDPSSRARSRVSVAVKLADRECGAHGMLWQEARMYNAFPKDFMEDTVRVVDVPRENNSTGASESEEVGAPEPSDADLCEAAEAPQSAETLGSPCSSVDDSVKTANVRQKDVEKCCSGATVGALDSDKDADAPAQAQQVQPKSSIPCDAGEEQPVTLDETLQNGFVCSTADSPCTEGKETNSHDDPPSTSTSTNATPSTTKRTESYPATVPKFFGFYAPVLKNGEVFTDTHERTCGREDDARCRVDWPTPILLVEECGRPISPDYYGGEQRYAVNVTPTCQPRY</sequence>
<reference evidence="2" key="1">
    <citation type="submission" date="2014-01" db="EMBL/GenBank/DDBJ databases">
        <title>The genome of the white-rot fungus Pycnoporus cinnabarinus: a basidiomycete model with a versatile arsenal for lignocellulosic biomass breakdown.</title>
        <authorList>
            <person name="Levasseur A."/>
            <person name="Lomascolo A."/>
            <person name="Ruiz-Duenas F.J."/>
            <person name="Uzan E."/>
            <person name="Piumi F."/>
            <person name="Kues U."/>
            <person name="Ram A.F.J."/>
            <person name="Murat C."/>
            <person name="Haon M."/>
            <person name="Benoit I."/>
            <person name="Arfi Y."/>
            <person name="Chevret D."/>
            <person name="Drula E."/>
            <person name="Kwon M.J."/>
            <person name="Gouret P."/>
            <person name="Lesage-Meessen L."/>
            <person name="Lombard V."/>
            <person name="Mariette J."/>
            <person name="Noirot C."/>
            <person name="Park J."/>
            <person name="Patyshakuliyeva A."/>
            <person name="Wieneger R.A.B."/>
            <person name="Wosten H.A.B."/>
            <person name="Martin F."/>
            <person name="Coutinho P.M."/>
            <person name="de Vries R."/>
            <person name="Martinez A.T."/>
            <person name="Klopp C."/>
            <person name="Pontarotti P."/>
            <person name="Henrissat B."/>
            <person name="Record E."/>
        </authorList>
    </citation>
    <scope>NUCLEOTIDE SEQUENCE [LARGE SCALE GENOMIC DNA]</scope>
    <source>
        <strain evidence="2">BRFM137</strain>
    </source>
</reference>
<organism evidence="2 3">
    <name type="scientific">Pycnoporus cinnabarinus</name>
    <name type="common">Cinnabar-red polypore</name>
    <name type="synonym">Trametes cinnabarina</name>
    <dbReference type="NCBI Taxonomy" id="5643"/>
    <lineage>
        <taxon>Eukaryota</taxon>
        <taxon>Fungi</taxon>
        <taxon>Dikarya</taxon>
        <taxon>Basidiomycota</taxon>
        <taxon>Agaricomycotina</taxon>
        <taxon>Agaricomycetes</taxon>
        <taxon>Polyporales</taxon>
        <taxon>Polyporaceae</taxon>
        <taxon>Trametes</taxon>
    </lineage>
</organism>
<feature type="region of interest" description="Disordered" evidence="1">
    <location>
        <begin position="114"/>
        <end position="138"/>
    </location>
</feature>
<feature type="compositionally biased region" description="Acidic residues" evidence="1">
    <location>
        <begin position="363"/>
        <end position="374"/>
    </location>
</feature>
<dbReference type="HOGENOM" id="CLU_467788_0_0_1"/>
<name>A0A060SCE0_PYCCI</name>
<feature type="region of interest" description="Disordered" evidence="1">
    <location>
        <begin position="471"/>
        <end position="503"/>
    </location>
</feature>
<protein>
    <submittedName>
        <fullName evidence="2">Uncharacterized protein</fullName>
    </submittedName>
</protein>
<dbReference type="OrthoDB" id="5327923at2759"/>
<feature type="region of interest" description="Disordered" evidence="1">
    <location>
        <begin position="25"/>
        <end position="44"/>
    </location>
</feature>
<keyword evidence="3" id="KW-1185">Reference proteome</keyword>
<evidence type="ECO:0000313" key="3">
    <source>
        <dbReference type="Proteomes" id="UP000029665"/>
    </source>
</evidence>
<evidence type="ECO:0000256" key="1">
    <source>
        <dbReference type="SAM" id="MobiDB-lite"/>
    </source>
</evidence>
<accession>A0A060SCE0</accession>
<feature type="region of interest" description="Disordered" evidence="1">
    <location>
        <begin position="425"/>
        <end position="449"/>
    </location>
</feature>
<feature type="compositionally biased region" description="Low complexity" evidence="1">
    <location>
        <begin position="431"/>
        <end position="443"/>
    </location>
</feature>
<feature type="compositionally biased region" description="Basic and acidic residues" evidence="1">
    <location>
        <begin position="475"/>
        <end position="485"/>
    </location>
</feature>
<comment type="caution">
    <text evidence="2">The sequence shown here is derived from an EMBL/GenBank/DDBJ whole genome shotgun (WGS) entry which is preliminary data.</text>
</comment>
<dbReference type="Proteomes" id="UP000029665">
    <property type="component" value="Unassembled WGS sequence"/>
</dbReference>
<dbReference type="STRING" id="5643.A0A060SCE0"/>
<evidence type="ECO:0000313" key="2">
    <source>
        <dbReference type="EMBL" id="CDO70058.1"/>
    </source>
</evidence>
<dbReference type="AlphaFoldDB" id="A0A060SCE0"/>
<dbReference type="OMA" id="DTHERTC"/>
<gene>
    <name evidence="2" type="ORF">BN946_scf184601.g11</name>
</gene>
<dbReference type="EMBL" id="CCBP010000066">
    <property type="protein sequence ID" value="CDO70058.1"/>
    <property type="molecule type" value="Genomic_DNA"/>
</dbReference>